<name>A0AAN7GNN7_9PEZI</name>
<evidence type="ECO:0000313" key="5">
    <source>
        <dbReference type="Proteomes" id="UP001301958"/>
    </source>
</evidence>
<feature type="compositionally biased region" description="Basic and acidic residues" evidence="1">
    <location>
        <begin position="121"/>
        <end position="130"/>
    </location>
</feature>
<feature type="transmembrane region" description="Helical" evidence="2">
    <location>
        <begin position="307"/>
        <end position="330"/>
    </location>
</feature>
<evidence type="ECO:0000256" key="1">
    <source>
        <dbReference type="SAM" id="MobiDB-lite"/>
    </source>
</evidence>
<comment type="caution">
    <text evidence="4">The sequence shown here is derived from an EMBL/GenBank/DDBJ whole genome shotgun (WGS) entry which is preliminary data.</text>
</comment>
<sequence>MAAANNDPPDLSDVESFTAIDGPGSTGTHHQQTTIANNDNDNNITSSPTVGCQGGGSNIINGLIGLSSSIQESIVRIVRDKASDNGKESQGEIDLADLKKLEVIHTDSSSEHTTITTRHHNHDDDKKQPEEFTTIIPDHGPRPRPQNIMQLPPELLLAIISHCPFADIIRLRQTCKFFRHMASPNNLRIMLGKEELRKLLHNHCKKCLIYDQFGRKLLLSPVGVGDRLLTNECHACVLREKKDERIQVGRKVCLADNSTAWVCRWCGWPITGSRTGVGTGAGRGANGVPAYGHEQWHRACYGEYTSALVLFAFAGFFQFCFGVVGAALSWKYFRDWVAVFAPSVTGFLLLWLCLGFITFRGNRRETYHWTFLLELVILGLWIMPVCFIGKHFADHPDQKVSKSVQASLALFGLNILFRFINLIGNTILLFKPDVTRRCRPEVSKIKKAWYKVICFFIFWTYPASLEQKNPPDQRG</sequence>
<accession>A0AAN7GNN7</accession>
<dbReference type="EMBL" id="MU865431">
    <property type="protein sequence ID" value="KAK4223306.1"/>
    <property type="molecule type" value="Genomic_DNA"/>
</dbReference>
<dbReference type="SUPFAM" id="SSF81383">
    <property type="entry name" value="F-box domain"/>
    <property type="match status" value="1"/>
</dbReference>
<reference evidence="4" key="2">
    <citation type="submission" date="2023-05" db="EMBL/GenBank/DDBJ databases">
        <authorList>
            <consortium name="Lawrence Berkeley National Laboratory"/>
            <person name="Steindorff A."/>
            <person name="Hensen N."/>
            <person name="Bonometti L."/>
            <person name="Westerberg I."/>
            <person name="Brannstrom I.O."/>
            <person name="Guillou S."/>
            <person name="Cros-Aarteil S."/>
            <person name="Calhoun S."/>
            <person name="Haridas S."/>
            <person name="Kuo A."/>
            <person name="Mondo S."/>
            <person name="Pangilinan J."/>
            <person name="Riley R."/>
            <person name="Labutti K."/>
            <person name="Andreopoulos B."/>
            <person name="Lipzen A."/>
            <person name="Chen C."/>
            <person name="Yanf M."/>
            <person name="Daum C."/>
            <person name="Ng V."/>
            <person name="Clum A."/>
            <person name="Ohm R."/>
            <person name="Martin F."/>
            <person name="Silar P."/>
            <person name="Natvig D."/>
            <person name="Lalanne C."/>
            <person name="Gautier V."/>
            <person name="Ament-Velasquez S.L."/>
            <person name="Kruys A."/>
            <person name="Hutchinson M.I."/>
            <person name="Powell A.J."/>
            <person name="Barry K."/>
            <person name="Miller A.N."/>
            <person name="Grigoriev I.V."/>
            <person name="Debuchy R."/>
            <person name="Gladieux P."/>
            <person name="Thoren M.H."/>
            <person name="Johannesson H."/>
        </authorList>
    </citation>
    <scope>NUCLEOTIDE SEQUENCE</scope>
    <source>
        <strain evidence="4">CBS 990.96</strain>
    </source>
</reference>
<keyword evidence="2" id="KW-0472">Membrane</keyword>
<feature type="domain" description="F-box" evidence="3">
    <location>
        <begin position="145"/>
        <end position="191"/>
    </location>
</feature>
<proteinExistence type="predicted"/>
<evidence type="ECO:0000259" key="3">
    <source>
        <dbReference type="PROSITE" id="PS50181"/>
    </source>
</evidence>
<feature type="transmembrane region" description="Helical" evidence="2">
    <location>
        <begin position="404"/>
        <end position="428"/>
    </location>
</feature>
<dbReference type="Proteomes" id="UP001301958">
    <property type="component" value="Unassembled WGS sequence"/>
</dbReference>
<evidence type="ECO:0000313" key="4">
    <source>
        <dbReference type="EMBL" id="KAK4223306.1"/>
    </source>
</evidence>
<keyword evidence="5" id="KW-1185">Reference proteome</keyword>
<dbReference type="AlphaFoldDB" id="A0AAN7GNN7"/>
<feature type="transmembrane region" description="Helical" evidence="2">
    <location>
        <begin position="371"/>
        <end position="392"/>
    </location>
</feature>
<feature type="transmembrane region" description="Helical" evidence="2">
    <location>
        <begin position="336"/>
        <end position="359"/>
    </location>
</feature>
<feature type="compositionally biased region" description="Polar residues" evidence="1">
    <location>
        <begin position="26"/>
        <end position="36"/>
    </location>
</feature>
<feature type="region of interest" description="Disordered" evidence="1">
    <location>
        <begin position="1"/>
        <end position="50"/>
    </location>
</feature>
<dbReference type="InterPro" id="IPR036047">
    <property type="entry name" value="F-box-like_dom_sf"/>
</dbReference>
<organism evidence="4 5">
    <name type="scientific">Podospora fimiseda</name>
    <dbReference type="NCBI Taxonomy" id="252190"/>
    <lineage>
        <taxon>Eukaryota</taxon>
        <taxon>Fungi</taxon>
        <taxon>Dikarya</taxon>
        <taxon>Ascomycota</taxon>
        <taxon>Pezizomycotina</taxon>
        <taxon>Sordariomycetes</taxon>
        <taxon>Sordariomycetidae</taxon>
        <taxon>Sordariales</taxon>
        <taxon>Podosporaceae</taxon>
        <taxon>Podospora</taxon>
    </lineage>
</organism>
<dbReference type="Gene3D" id="1.20.1280.50">
    <property type="match status" value="1"/>
</dbReference>
<gene>
    <name evidence="4" type="ORF">QBC38DRAFT_459483</name>
</gene>
<dbReference type="CDD" id="cd09917">
    <property type="entry name" value="F-box_SF"/>
    <property type="match status" value="1"/>
</dbReference>
<dbReference type="InterPro" id="IPR001810">
    <property type="entry name" value="F-box_dom"/>
</dbReference>
<keyword evidence="2" id="KW-1133">Transmembrane helix</keyword>
<feature type="region of interest" description="Disordered" evidence="1">
    <location>
        <begin position="107"/>
        <end position="145"/>
    </location>
</feature>
<dbReference type="PROSITE" id="PS50181">
    <property type="entry name" value="FBOX"/>
    <property type="match status" value="1"/>
</dbReference>
<keyword evidence="2" id="KW-0812">Transmembrane</keyword>
<evidence type="ECO:0000256" key="2">
    <source>
        <dbReference type="SAM" id="Phobius"/>
    </source>
</evidence>
<dbReference type="Pfam" id="PF12937">
    <property type="entry name" value="F-box-like"/>
    <property type="match status" value="1"/>
</dbReference>
<dbReference type="SMART" id="SM00256">
    <property type="entry name" value="FBOX"/>
    <property type="match status" value="1"/>
</dbReference>
<protein>
    <recommendedName>
        <fullName evidence="3">F-box domain-containing protein</fullName>
    </recommendedName>
</protein>
<reference evidence="4" key="1">
    <citation type="journal article" date="2023" name="Mol. Phylogenet. Evol.">
        <title>Genome-scale phylogeny and comparative genomics of the fungal order Sordariales.</title>
        <authorList>
            <person name="Hensen N."/>
            <person name="Bonometti L."/>
            <person name="Westerberg I."/>
            <person name="Brannstrom I.O."/>
            <person name="Guillou S."/>
            <person name="Cros-Aarteil S."/>
            <person name="Calhoun S."/>
            <person name="Haridas S."/>
            <person name="Kuo A."/>
            <person name="Mondo S."/>
            <person name="Pangilinan J."/>
            <person name="Riley R."/>
            <person name="LaButti K."/>
            <person name="Andreopoulos B."/>
            <person name="Lipzen A."/>
            <person name="Chen C."/>
            <person name="Yan M."/>
            <person name="Daum C."/>
            <person name="Ng V."/>
            <person name="Clum A."/>
            <person name="Steindorff A."/>
            <person name="Ohm R.A."/>
            <person name="Martin F."/>
            <person name="Silar P."/>
            <person name="Natvig D.O."/>
            <person name="Lalanne C."/>
            <person name="Gautier V."/>
            <person name="Ament-Velasquez S.L."/>
            <person name="Kruys A."/>
            <person name="Hutchinson M.I."/>
            <person name="Powell A.J."/>
            <person name="Barry K."/>
            <person name="Miller A.N."/>
            <person name="Grigoriev I.V."/>
            <person name="Debuchy R."/>
            <person name="Gladieux P."/>
            <person name="Hiltunen Thoren M."/>
            <person name="Johannesson H."/>
        </authorList>
    </citation>
    <scope>NUCLEOTIDE SEQUENCE</scope>
    <source>
        <strain evidence="4">CBS 990.96</strain>
    </source>
</reference>